<dbReference type="InterPro" id="IPR052837">
    <property type="entry name" value="Mitoribosomal_bS21"/>
</dbReference>
<feature type="compositionally biased region" description="Basic and acidic residues" evidence="1">
    <location>
        <begin position="113"/>
        <end position="122"/>
    </location>
</feature>
<gene>
    <name evidence="2" type="ORF">BDW59DRAFT_137602</name>
</gene>
<feature type="compositionally biased region" description="Low complexity" evidence="1">
    <location>
        <begin position="49"/>
        <end position="81"/>
    </location>
</feature>
<accession>A0ABR4J2I9</accession>
<protein>
    <recommendedName>
        <fullName evidence="4">Ribosomal protein S21</fullName>
    </recommendedName>
</protein>
<evidence type="ECO:0000256" key="1">
    <source>
        <dbReference type="SAM" id="MobiDB-lite"/>
    </source>
</evidence>
<dbReference type="Proteomes" id="UP001610335">
    <property type="component" value="Unassembled WGS sequence"/>
</dbReference>
<organism evidence="2 3">
    <name type="scientific">Aspergillus cavernicola</name>
    <dbReference type="NCBI Taxonomy" id="176166"/>
    <lineage>
        <taxon>Eukaryota</taxon>
        <taxon>Fungi</taxon>
        <taxon>Dikarya</taxon>
        <taxon>Ascomycota</taxon>
        <taxon>Pezizomycotina</taxon>
        <taxon>Eurotiomycetes</taxon>
        <taxon>Eurotiomycetidae</taxon>
        <taxon>Eurotiales</taxon>
        <taxon>Aspergillaceae</taxon>
        <taxon>Aspergillus</taxon>
        <taxon>Aspergillus subgen. Nidulantes</taxon>
    </lineage>
</organism>
<feature type="region of interest" description="Disordered" evidence="1">
    <location>
        <begin position="106"/>
        <end position="130"/>
    </location>
</feature>
<proteinExistence type="predicted"/>
<dbReference type="PANTHER" id="PTHR41237:SF1">
    <property type="entry name" value="SMALL RIBOSOMAL SUBUNIT PROTEIN BS21M"/>
    <property type="match status" value="1"/>
</dbReference>
<reference evidence="2 3" key="1">
    <citation type="submission" date="2024-07" db="EMBL/GenBank/DDBJ databases">
        <title>Section-level genome sequencing and comparative genomics of Aspergillus sections Usti and Cavernicolus.</title>
        <authorList>
            <consortium name="Lawrence Berkeley National Laboratory"/>
            <person name="Nybo J.L."/>
            <person name="Vesth T.C."/>
            <person name="Theobald S."/>
            <person name="Frisvad J.C."/>
            <person name="Larsen T.O."/>
            <person name="Kjaerboelling I."/>
            <person name="Rothschild-Mancinelli K."/>
            <person name="Lyhne E.K."/>
            <person name="Kogle M.E."/>
            <person name="Barry K."/>
            <person name="Clum A."/>
            <person name="Na H."/>
            <person name="Ledsgaard L."/>
            <person name="Lin J."/>
            <person name="Lipzen A."/>
            <person name="Kuo A."/>
            <person name="Riley R."/>
            <person name="Mondo S."/>
            <person name="LaButti K."/>
            <person name="Haridas S."/>
            <person name="Pangalinan J."/>
            <person name="Salamov A.A."/>
            <person name="Simmons B.A."/>
            <person name="Magnuson J.K."/>
            <person name="Chen J."/>
            <person name="Drula E."/>
            <person name="Henrissat B."/>
            <person name="Wiebenga A."/>
            <person name="Lubbers R.J."/>
            <person name="Gomes A.C."/>
            <person name="Makela M.R."/>
            <person name="Stajich J."/>
            <person name="Grigoriev I.V."/>
            <person name="Mortensen U.H."/>
            <person name="De vries R.P."/>
            <person name="Baker S.E."/>
            <person name="Andersen M.R."/>
        </authorList>
    </citation>
    <scope>NUCLEOTIDE SEQUENCE [LARGE SCALE GENOMIC DNA]</scope>
    <source>
        <strain evidence="2 3">CBS 600.67</strain>
    </source>
</reference>
<comment type="caution">
    <text evidence="2">The sequence shown here is derived from an EMBL/GenBank/DDBJ whole genome shotgun (WGS) entry which is preliminary data.</text>
</comment>
<evidence type="ECO:0000313" key="2">
    <source>
        <dbReference type="EMBL" id="KAL2834256.1"/>
    </source>
</evidence>
<keyword evidence="3" id="KW-1185">Reference proteome</keyword>
<dbReference type="EMBL" id="JBFXLS010000002">
    <property type="protein sequence ID" value="KAL2834256.1"/>
    <property type="molecule type" value="Genomic_DNA"/>
</dbReference>
<feature type="region of interest" description="Disordered" evidence="1">
    <location>
        <begin position="49"/>
        <end position="82"/>
    </location>
</feature>
<evidence type="ECO:0000313" key="3">
    <source>
        <dbReference type="Proteomes" id="UP001610335"/>
    </source>
</evidence>
<evidence type="ECO:0008006" key="4">
    <source>
        <dbReference type="Google" id="ProtNLM"/>
    </source>
</evidence>
<name>A0ABR4J2I9_9EURO</name>
<dbReference type="PANTHER" id="PTHR41237">
    <property type="entry name" value="37S RIBOSOMAL PROTEIN MRP21, MITOCHONDRIAL"/>
    <property type="match status" value="1"/>
</dbReference>
<sequence length="213" mass="24551">MEMRSLTRCLRSRPTTSLLYTHQPTLLHGQFFANRQPLLALRFSSDWNSNSNSNRSPFPRQPPQQSQSRQPPNANANANDNDSIDHLLNELNLSTSNRSPSFLTRAANAASVSEHRRPRESSRNNGVELKLGPTLGRQVNVEPERGVDLSTALRRLNTVTVIDSIKVQSLKQKYHIRRGQAKKSSRIRRWRHLFRYSFSHTVSKIRRMRTQGW</sequence>